<keyword evidence="2" id="KW-0812">Transmembrane</keyword>
<comment type="caution">
    <text evidence="3">The sequence shown here is derived from an EMBL/GenBank/DDBJ whole genome shotgun (WGS) entry which is preliminary data.</text>
</comment>
<evidence type="ECO:0000313" key="4">
    <source>
        <dbReference type="Proteomes" id="UP000752171"/>
    </source>
</evidence>
<protein>
    <submittedName>
        <fullName evidence="3">Uncharacterized protein</fullName>
    </submittedName>
</protein>
<keyword evidence="2" id="KW-0472">Membrane</keyword>
<reference evidence="3 4" key="1">
    <citation type="submission" date="2021-07" db="EMBL/GenBank/DDBJ databases">
        <authorList>
            <person name="Imarazene B."/>
            <person name="Zahm M."/>
            <person name="Klopp C."/>
            <person name="Cabau C."/>
            <person name="Beille S."/>
            <person name="Jouanno E."/>
            <person name="Castinel A."/>
            <person name="Lluch J."/>
            <person name="Gil L."/>
            <person name="Kuchtly C."/>
            <person name="Lopez Roques C."/>
            <person name="Donnadieu C."/>
            <person name="Parrinello H."/>
            <person name="Journot L."/>
            <person name="Du K."/>
            <person name="Schartl M."/>
            <person name="Retaux S."/>
            <person name="Guiguen Y."/>
        </authorList>
    </citation>
    <scope>NUCLEOTIDE SEQUENCE [LARGE SCALE GENOMIC DNA]</scope>
    <source>
        <strain evidence="3">Pach_M1</strain>
        <tissue evidence="3">Testis</tissue>
    </source>
</reference>
<accession>A0A8T2LKJ7</accession>
<feature type="compositionally biased region" description="Polar residues" evidence="1">
    <location>
        <begin position="25"/>
        <end position="39"/>
    </location>
</feature>
<organism evidence="3 4">
    <name type="scientific">Astyanax mexicanus</name>
    <name type="common">Blind cave fish</name>
    <name type="synonym">Astyanax fasciatus mexicanus</name>
    <dbReference type="NCBI Taxonomy" id="7994"/>
    <lineage>
        <taxon>Eukaryota</taxon>
        <taxon>Metazoa</taxon>
        <taxon>Chordata</taxon>
        <taxon>Craniata</taxon>
        <taxon>Vertebrata</taxon>
        <taxon>Euteleostomi</taxon>
        <taxon>Actinopterygii</taxon>
        <taxon>Neopterygii</taxon>
        <taxon>Teleostei</taxon>
        <taxon>Ostariophysi</taxon>
        <taxon>Characiformes</taxon>
        <taxon>Characoidei</taxon>
        <taxon>Acestrorhamphidae</taxon>
        <taxon>Acestrorhamphinae</taxon>
        <taxon>Astyanax</taxon>
    </lineage>
</organism>
<dbReference type="AlphaFoldDB" id="A0A8T2LKJ7"/>
<keyword evidence="2" id="KW-1133">Transmembrane helix</keyword>
<sequence>MDSPKSRALFILRLSTPPSRGHGTKITTQDHPGTWSCSRASPAVPQHGQESHSADCSGFTSGLCEKREAVVQTESAPLHTALELHGKKDQPKHSSTCRAARTAWDLLSAVLLFCGLLFVILLIYWHIHGVARACHFPFVFDAPLGQIFGSRGRPPV</sequence>
<dbReference type="Proteomes" id="UP000752171">
    <property type="component" value="Unassembled WGS sequence"/>
</dbReference>
<name>A0A8T2LKJ7_ASTMX</name>
<proteinExistence type="predicted"/>
<feature type="region of interest" description="Disordered" evidence="1">
    <location>
        <begin position="16"/>
        <end position="57"/>
    </location>
</feature>
<evidence type="ECO:0000313" key="3">
    <source>
        <dbReference type="EMBL" id="KAG9272069.1"/>
    </source>
</evidence>
<dbReference type="EMBL" id="JAICCE010000010">
    <property type="protein sequence ID" value="KAG9272069.1"/>
    <property type="molecule type" value="Genomic_DNA"/>
</dbReference>
<evidence type="ECO:0000256" key="2">
    <source>
        <dbReference type="SAM" id="Phobius"/>
    </source>
</evidence>
<feature type="transmembrane region" description="Helical" evidence="2">
    <location>
        <begin position="106"/>
        <end position="127"/>
    </location>
</feature>
<gene>
    <name evidence="3" type="ORF">AMEX_G13017</name>
</gene>
<evidence type="ECO:0000256" key="1">
    <source>
        <dbReference type="SAM" id="MobiDB-lite"/>
    </source>
</evidence>